<evidence type="ECO:0000313" key="8">
    <source>
        <dbReference type="EMBL" id="SEJ24228.1"/>
    </source>
</evidence>
<evidence type="ECO:0000313" key="9">
    <source>
        <dbReference type="Proteomes" id="UP000199223"/>
    </source>
</evidence>
<dbReference type="Gene3D" id="3.40.640.10">
    <property type="entry name" value="Type I PLP-dependent aspartate aminotransferase-like (Major domain)"/>
    <property type="match status" value="1"/>
</dbReference>
<dbReference type="InterPro" id="IPR015424">
    <property type="entry name" value="PyrdxlP-dep_Trfase"/>
</dbReference>
<keyword evidence="9" id="KW-1185">Reference proteome</keyword>
<dbReference type="AlphaFoldDB" id="A0A1H6X566"/>
<keyword evidence="4 6" id="KW-0808">Transferase</keyword>
<keyword evidence="2 6" id="KW-0032">Aminotransferase</keyword>
<dbReference type="NCBIfam" id="TIGR00707">
    <property type="entry name" value="argD"/>
    <property type="match status" value="1"/>
</dbReference>
<comment type="pathway">
    <text evidence="6">Amino-acid biosynthesis; L-lysine biosynthesis via AAA pathway; L-lysine from L-alpha-aminoadipate (Thermus route): step 4/5.</text>
</comment>
<dbReference type="InterPro" id="IPR004636">
    <property type="entry name" value="AcOrn/SuccOrn_fam"/>
</dbReference>
<dbReference type="EMBL" id="FNZA01000005">
    <property type="protein sequence ID" value="SEJ24228.1"/>
    <property type="molecule type" value="Genomic_DNA"/>
</dbReference>
<dbReference type="GO" id="GO:0006526">
    <property type="term" value="P:L-arginine biosynthetic process"/>
    <property type="evidence" value="ECO:0007669"/>
    <property type="project" value="UniProtKB-ARBA"/>
</dbReference>
<dbReference type="PANTHER" id="PTHR11986:SF79">
    <property type="entry name" value="ACETYLORNITHINE AMINOTRANSFERASE, MITOCHONDRIAL"/>
    <property type="match status" value="1"/>
</dbReference>
<dbReference type="GO" id="GO:0042802">
    <property type="term" value="F:identical protein binding"/>
    <property type="evidence" value="ECO:0007669"/>
    <property type="project" value="TreeGrafter"/>
</dbReference>
<name>A0A1H6X566_9DEIO</name>
<dbReference type="PANTHER" id="PTHR11986">
    <property type="entry name" value="AMINOTRANSFERASE CLASS III"/>
    <property type="match status" value="1"/>
</dbReference>
<comment type="subcellular location">
    <subcellularLocation>
        <location evidence="6">Cytoplasm</location>
    </subcellularLocation>
</comment>
<feature type="region of interest" description="Disordered" evidence="7">
    <location>
        <begin position="403"/>
        <end position="440"/>
    </location>
</feature>
<dbReference type="RefSeq" id="WP_177183103.1">
    <property type="nucleotide sequence ID" value="NZ_FNZA01000005.1"/>
</dbReference>
<sequence length="440" mass="47789">MATESTQSKWLAAEKKYDSGIYSKHDVVMVRGLGATVWDENGRSYVDCVAGYGVANIGHSHPDVVKAIKDQADRLIVMPQTLPNDKRAEFLQELVGVLPQGLDRVFLCNSGTEAMEAAKKFAITATGRTHFVSMKRGFSGRTLGALALTWEPKYREPFGDAVDNKNVDFVTYGNLEELRAAVTDQTAAVILEPVQGEGGVRPASAEFIQEARRLTRETGALLILDEIQTGFCRTGKMFACEHFGVIPDAMTLAKAMAGGMPIGALAMTAEVADRMPAGGHGTTFGGNPLAMAAGVAALRAMKREGMAEQAREKGAYFMERLRAIQSPKIREVRGLGLMIGVELKEKSAPYIHALEHDEGVLTLAATPLVVRFLPPVTISREQIDQVVTAFERVLNTVNPREERQAELAAQQPLTKQTKEAKLDEEMGQAEVSEGEAIQTE</sequence>
<comment type="cofactor">
    <cofactor evidence="6">
        <name>pyridoxal 5'-phosphate</name>
        <dbReference type="ChEBI" id="CHEBI:597326"/>
    </cofactor>
    <text evidence="6">Binds 1 pyridoxal phosphate per subunit.</text>
</comment>
<dbReference type="HAMAP" id="MF_02084">
    <property type="entry name" value="LysJ_aminotrans_3"/>
    <property type="match status" value="1"/>
</dbReference>
<dbReference type="EC" id="2.6.1.118" evidence="6"/>
<dbReference type="UniPathway" id="UPA00033">
    <property type="reaction ID" value="UER00038"/>
</dbReference>
<feature type="modified residue" description="N6-(pyridoxal phosphate)lysine" evidence="6">
    <location>
        <position position="254"/>
    </location>
</feature>
<comment type="catalytic activity">
    <reaction evidence="6">
        <text>[amino-group carrier protein]-C-terminal-gamma-(L-lysyl)-L-glutamate + 2-oxoglutarate = [amino-group carrier protein]-C-terminal-N-(1-carboxy-5-oxopentan-1-yl)-L-glutamine + L-glutamate</text>
        <dbReference type="Rhea" id="RHEA:41952"/>
        <dbReference type="Rhea" id="RHEA-COMP:9714"/>
        <dbReference type="Rhea" id="RHEA-COMP:9715"/>
        <dbReference type="ChEBI" id="CHEBI:16810"/>
        <dbReference type="ChEBI" id="CHEBI:29985"/>
        <dbReference type="ChEBI" id="CHEBI:78501"/>
        <dbReference type="ChEBI" id="CHEBI:78526"/>
        <dbReference type="EC" id="2.6.1.118"/>
    </reaction>
</comment>
<comment type="subunit">
    <text evidence="6">Homodimer.</text>
</comment>
<proteinExistence type="inferred from homology"/>
<comment type="similarity">
    <text evidence="6">Belongs to the class-III pyridoxal-phosphate-dependent aminotransferase family. LysJ subfamily.</text>
</comment>
<protein>
    <recommendedName>
        <fullName evidence="6">[LysW]-aminoadipate semialdehyde transaminase</fullName>
        <ecNumber evidence="6">2.6.1.118</ecNumber>
    </recommendedName>
</protein>
<feature type="binding site" evidence="6">
    <location>
        <begin position="225"/>
        <end position="228"/>
    </location>
    <ligand>
        <name>pyridoxal 5'-phosphate</name>
        <dbReference type="ChEBI" id="CHEBI:597326"/>
    </ligand>
</feature>
<feature type="binding site" evidence="6">
    <location>
        <begin position="111"/>
        <end position="112"/>
    </location>
    <ligand>
        <name>pyridoxal 5'-phosphate</name>
        <dbReference type="ChEBI" id="CHEBI:597326"/>
    </ligand>
</feature>
<organism evidence="8 9">
    <name type="scientific">Deinococcus reticulitermitis</name>
    <dbReference type="NCBI Taxonomy" id="856736"/>
    <lineage>
        <taxon>Bacteria</taxon>
        <taxon>Thermotogati</taxon>
        <taxon>Deinococcota</taxon>
        <taxon>Deinococci</taxon>
        <taxon>Deinococcales</taxon>
        <taxon>Deinococcaceae</taxon>
        <taxon>Deinococcus</taxon>
    </lineage>
</organism>
<keyword evidence="6" id="KW-0457">Lysine biosynthesis</keyword>
<evidence type="ECO:0000256" key="3">
    <source>
        <dbReference type="ARBA" id="ARBA00022605"/>
    </source>
</evidence>
<dbReference type="Gene3D" id="3.90.1150.10">
    <property type="entry name" value="Aspartate Aminotransferase, domain 1"/>
    <property type="match status" value="1"/>
</dbReference>
<evidence type="ECO:0000256" key="1">
    <source>
        <dbReference type="ARBA" id="ARBA00022490"/>
    </source>
</evidence>
<dbReference type="GO" id="GO:0019878">
    <property type="term" value="P:lysine biosynthetic process via aminoadipic acid"/>
    <property type="evidence" value="ECO:0007669"/>
    <property type="project" value="UniProtKB-UniRule"/>
</dbReference>
<evidence type="ECO:0000256" key="5">
    <source>
        <dbReference type="ARBA" id="ARBA00022898"/>
    </source>
</evidence>
<dbReference type="InterPro" id="IPR015421">
    <property type="entry name" value="PyrdxlP-dep_Trfase_major"/>
</dbReference>
<dbReference type="Proteomes" id="UP000199223">
    <property type="component" value="Unassembled WGS sequence"/>
</dbReference>
<dbReference type="InterPro" id="IPR037537">
    <property type="entry name" value="LysJ"/>
</dbReference>
<dbReference type="PROSITE" id="PS00600">
    <property type="entry name" value="AA_TRANSFER_CLASS_3"/>
    <property type="match status" value="1"/>
</dbReference>
<reference evidence="9" key="1">
    <citation type="submission" date="2016-10" db="EMBL/GenBank/DDBJ databases">
        <authorList>
            <person name="Varghese N."/>
            <person name="Submissions S."/>
        </authorList>
    </citation>
    <scope>NUCLEOTIDE SEQUENCE [LARGE SCALE GENOMIC DNA]</scope>
    <source>
        <strain evidence="9">CGMCC 1.10218</strain>
    </source>
</reference>
<dbReference type="InterPro" id="IPR050103">
    <property type="entry name" value="Class-III_PLP-dep_AT"/>
</dbReference>
<keyword evidence="5 6" id="KW-0663">Pyridoxal phosphate</keyword>
<evidence type="ECO:0000256" key="2">
    <source>
        <dbReference type="ARBA" id="ARBA00022576"/>
    </source>
</evidence>
<dbReference type="SUPFAM" id="SSF53383">
    <property type="entry name" value="PLP-dependent transferases"/>
    <property type="match status" value="1"/>
</dbReference>
<evidence type="ECO:0000256" key="7">
    <source>
        <dbReference type="SAM" id="MobiDB-lite"/>
    </source>
</evidence>
<evidence type="ECO:0000256" key="4">
    <source>
        <dbReference type="ARBA" id="ARBA00022679"/>
    </source>
</evidence>
<comment type="function">
    <text evidence="6">Catalyzes the transfer of the amino group of L-glutamate to [LysW]-aminoadipate 6-semialdehyde, generating [LysW]-gamma-L-lysine.</text>
</comment>
<dbReference type="CDD" id="cd00610">
    <property type="entry name" value="OAT_like"/>
    <property type="match status" value="1"/>
</dbReference>
<dbReference type="InterPro" id="IPR015422">
    <property type="entry name" value="PyrdxlP-dep_Trfase_small"/>
</dbReference>
<dbReference type="InterPro" id="IPR005814">
    <property type="entry name" value="Aminotrans_3"/>
</dbReference>
<dbReference type="GO" id="GO:0030170">
    <property type="term" value="F:pyridoxal phosphate binding"/>
    <property type="evidence" value="ECO:0007669"/>
    <property type="project" value="InterPro"/>
</dbReference>
<feature type="binding site" evidence="6">
    <location>
        <position position="141"/>
    </location>
    <ligand>
        <name>substrate</name>
    </ligand>
</feature>
<evidence type="ECO:0000256" key="6">
    <source>
        <dbReference type="HAMAP-Rule" id="MF_02084"/>
    </source>
</evidence>
<keyword evidence="3 6" id="KW-0028">Amino-acid biosynthesis</keyword>
<dbReference type="GO" id="GO:0005737">
    <property type="term" value="C:cytoplasm"/>
    <property type="evidence" value="ECO:0007669"/>
    <property type="project" value="UniProtKB-SubCell"/>
</dbReference>
<dbReference type="FunFam" id="3.40.640.10:FF:000004">
    <property type="entry name" value="Acetylornithine aminotransferase"/>
    <property type="match status" value="1"/>
</dbReference>
<feature type="binding site" evidence="6">
    <location>
        <position position="138"/>
    </location>
    <ligand>
        <name>pyridoxal 5'-phosphate</name>
        <dbReference type="ChEBI" id="CHEBI:597326"/>
    </ligand>
</feature>
<dbReference type="STRING" id="856736.SAMN04488058_10589"/>
<feature type="binding site" evidence="6">
    <location>
        <position position="282"/>
    </location>
    <ligand>
        <name>substrate</name>
    </ligand>
</feature>
<gene>
    <name evidence="6" type="primary">lysJ</name>
    <name evidence="8" type="ORF">SAMN04488058_10589</name>
</gene>
<keyword evidence="1 6" id="KW-0963">Cytoplasm</keyword>
<feature type="binding site" evidence="6">
    <location>
        <position position="283"/>
    </location>
    <ligand>
        <name>pyridoxal 5'-phosphate</name>
        <dbReference type="ChEBI" id="CHEBI:597326"/>
    </ligand>
</feature>
<accession>A0A1H6X566</accession>
<dbReference type="GO" id="GO:0008483">
    <property type="term" value="F:transaminase activity"/>
    <property type="evidence" value="ECO:0007669"/>
    <property type="project" value="UniProtKB-UniRule"/>
</dbReference>
<dbReference type="InterPro" id="IPR049704">
    <property type="entry name" value="Aminotrans_3_PPA_site"/>
</dbReference>
<dbReference type="PIRSF" id="PIRSF000521">
    <property type="entry name" value="Transaminase_4ab_Lys_Orn"/>
    <property type="match status" value="1"/>
</dbReference>
<dbReference type="Pfam" id="PF00202">
    <property type="entry name" value="Aminotran_3"/>
    <property type="match status" value="1"/>
</dbReference>